<evidence type="ECO:0000313" key="2">
    <source>
        <dbReference type="Proteomes" id="UP000509510"/>
    </source>
</evidence>
<reference evidence="2" key="1">
    <citation type="submission" date="2020-06" db="EMBL/GenBank/DDBJ databases">
        <title>A chromosome-scale genome assembly of Talaromyces rugulosus W13939.</title>
        <authorList>
            <person name="Wang B."/>
            <person name="Guo L."/>
            <person name="Ye K."/>
            <person name="Wang L."/>
        </authorList>
    </citation>
    <scope>NUCLEOTIDE SEQUENCE [LARGE SCALE GENOMIC DNA]</scope>
    <source>
        <strain evidence="2">W13939</strain>
    </source>
</reference>
<sequence>MSGPPPKPSTVTEFIYFRLKPSVKPEDDGGQNREGEQLLDLFRETMLQSGHLGSAWGRTLEDENNLVWVIEWADATNSIQTSRLEPFIDNAGDSQSDPTKLITFFTSLSPPISTTETLTKNPVTELATFAIPDDIAAKSHTQLNIDLNNFRDALVHRVQPADIKPVSWSMGQVERPTTFDHPDSSATGKAFAYLLAVGWQSKDKHLAARDTKEFKDTIVPLRQVALSPLKGLEMRHITFQRIGF</sequence>
<dbReference type="OrthoDB" id="3830579at2759"/>
<accession>A0A7H8R1S2</accession>
<dbReference type="GeneID" id="55993447"/>
<keyword evidence="2" id="KW-1185">Reference proteome</keyword>
<gene>
    <name evidence="1" type="ORF">TRUGW13939_05951</name>
</gene>
<evidence type="ECO:0000313" key="1">
    <source>
        <dbReference type="EMBL" id="QKX58823.1"/>
    </source>
</evidence>
<evidence type="ECO:0008006" key="3">
    <source>
        <dbReference type="Google" id="ProtNLM"/>
    </source>
</evidence>
<dbReference type="RefSeq" id="XP_035345001.1">
    <property type="nucleotide sequence ID" value="XM_035489108.1"/>
</dbReference>
<dbReference type="EMBL" id="CP055900">
    <property type="protein sequence ID" value="QKX58823.1"/>
    <property type="molecule type" value="Genomic_DNA"/>
</dbReference>
<organism evidence="1 2">
    <name type="scientific">Talaromyces rugulosus</name>
    <name type="common">Penicillium rugulosum</name>
    <dbReference type="NCBI Taxonomy" id="121627"/>
    <lineage>
        <taxon>Eukaryota</taxon>
        <taxon>Fungi</taxon>
        <taxon>Dikarya</taxon>
        <taxon>Ascomycota</taxon>
        <taxon>Pezizomycotina</taxon>
        <taxon>Eurotiomycetes</taxon>
        <taxon>Eurotiomycetidae</taxon>
        <taxon>Eurotiales</taxon>
        <taxon>Trichocomaceae</taxon>
        <taxon>Talaromyces</taxon>
        <taxon>Talaromyces sect. Islandici</taxon>
    </lineage>
</organism>
<name>A0A7H8R1S2_TALRU</name>
<dbReference type="AlphaFoldDB" id="A0A7H8R1S2"/>
<dbReference type="KEGG" id="trg:TRUGW13939_05951"/>
<dbReference type="Gene3D" id="3.30.70.100">
    <property type="match status" value="1"/>
</dbReference>
<protein>
    <recommendedName>
        <fullName evidence="3">ABM domain-containing protein</fullName>
    </recommendedName>
</protein>
<dbReference type="Proteomes" id="UP000509510">
    <property type="component" value="Chromosome III"/>
</dbReference>
<proteinExistence type="predicted"/>